<accession>A0A239D2X9</accession>
<dbReference type="EMBL" id="FZOS01000003">
    <property type="protein sequence ID" value="SNS25953.1"/>
    <property type="molecule type" value="Genomic_DNA"/>
</dbReference>
<sequence>MGWRAFLYGLWCLGIVGAYLAAAVVGYSPFADGGRSAFRVVSYGPTHK</sequence>
<protein>
    <submittedName>
        <fullName evidence="2">Uncharacterized protein</fullName>
    </submittedName>
</protein>
<keyword evidence="1" id="KW-0472">Membrane</keyword>
<proteinExistence type="predicted"/>
<dbReference type="AlphaFoldDB" id="A0A239D2X9"/>
<gene>
    <name evidence="2" type="ORF">SAMN06295912_103153</name>
</gene>
<keyword evidence="1" id="KW-0812">Transmembrane</keyword>
<keyword evidence="3" id="KW-1185">Reference proteome</keyword>
<evidence type="ECO:0000256" key="1">
    <source>
        <dbReference type="SAM" id="Phobius"/>
    </source>
</evidence>
<dbReference type="RefSeq" id="WP_179220720.1">
    <property type="nucleotide sequence ID" value="NZ_FZOS01000003.1"/>
</dbReference>
<reference evidence="3" key="1">
    <citation type="submission" date="2017-06" db="EMBL/GenBank/DDBJ databases">
        <authorList>
            <person name="Varghese N."/>
            <person name="Submissions S."/>
        </authorList>
    </citation>
    <scope>NUCLEOTIDE SEQUENCE [LARGE SCALE GENOMIC DNA]</scope>
    <source>
        <strain evidence="3">LNB2</strain>
    </source>
</reference>
<name>A0A239D2X9_9SPHN</name>
<organism evidence="2 3">
    <name type="scientific">Edaphosphingomonas laterariae</name>
    <dbReference type="NCBI Taxonomy" id="861865"/>
    <lineage>
        <taxon>Bacteria</taxon>
        <taxon>Pseudomonadati</taxon>
        <taxon>Pseudomonadota</taxon>
        <taxon>Alphaproteobacteria</taxon>
        <taxon>Sphingomonadales</taxon>
        <taxon>Rhizorhabdaceae</taxon>
        <taxon>Edaphosphingomonas</taxon>
    </lineage>
</organism>
<evidence type="ECO:0000313" key="3">
    <source>
        <dbReference type="Proteomes" id="UP000198281"/>
    </source>
</evidence>
<dbReference type="Proteomes" id="UP000198281">
    <property type="component" value="Unassembled WGS sequence"/>
</dbReference>
<feature type="transmembrane region" description="Helical" evidence="1">
    <location>
        <begin position="6"/>
        <end position="30"/>
    </location>
</feature>
<keyword evidence="1" id="KW-1133">Transmembrane helix</keyword>
<evidence type="ECO:0000313" key="2">
    <source>
        <dbReference type="EMBL" id="SNS25953.1"/>
    </source>
</evidence>